<reference evidence="2 3" key="1">
    <citation type="submission" date="2020-05" db="EMBL/GenBank/DDBJ databases">
        <title>Azospirillum oleiclasticum sp. nov, a nitrogen-fixing and heavy crude oil-emulsifying bacterium isolated from the crude oil of Yumen Oilfield.</title>
        <authorList>
            <person name="Wu D."/>
            <person name="Cai M."/>
            <person name="Zhang X."/>
        </authorList>
    </citation>
    <scope>NUCLEOTIDE SEQUENCE [LARGE SCALE GENOMIC DNA]</scope>
    <source>
        <strain evidence="2 3">ROY-1-1-2</strain>
    </source>
</reference>
<dbReference type="RefSeq" id="WP_180285162.1">
    <property type="nucleotide sequence ID" value="NZ_JABFDB010000027.1"/>
</dbReference>
<dbReference type="InterPro" id="IPR017831">
    <property type="entry name" value="Hopanoid-assoc_phosphoryl_HpnG"/>
</dbReference>
<dbReference type="Pfam" id="PF01048">
    <property type="entry name" value="PNP_UDP_1"/>
    <property type="match status" value="1"/>
</dbReference>
<sequence length="224" mass="22614">MASEVSRVAVITGVRTEAACLPGTSVHCSGADTDRAEALVARLVAEGATALVSFGLAGGLDPALRPGDLLLPDKVCFEDGTVLPVHAGWRAALLERGLRAVGGRILASRGVVADPAAKRCLFDCTGAGAVDMESGAVARSGLPFVVLRAVADPADRAIPAAALAGVGPDGAVRPAAVALRLLAAPWQLPALLRLATDSRAGLEALRGAVAGTPLDPPPFEDRKP</sequence>
<protein>
    <submittedName>
        <fullName evidence="2">Nucleoside phosphorylase</fullName>
    </submittedName>
</protein>
<organism evidence="2 3">
    <name type="scientific">Azospirillum oleiclasticum</name>
    <dbReference type="NCBI Taxonomy" id="2735135"/>
    <lineage>
        <taxon>Bacteria</taxon>
        <taxon>Pseudomonadati</taxon>
        <taxon>Pseudomonadota</taxon>
        <taxon>Alphaproteobacteria</taxon>
        <taxon>Rhodospirillales</taxon>
        <taxon>Azospirillaceae</taxon>
        <taxon>Azospirillum</taxon>
    </lineage>
</organism>
<proteinExistence type="predicted"/>
<dbReference type="SUPFAM" id="SSF53167">
    <property type="entry name" value="Purine and uridine phosphorylases"/>
    <property type="match status" value="1"/>
</dbReference>
<dbReference type="InterPro" id="IPR000845">
    <property type="entry name" value="Nucleoside_phosphorylase_d"/>
</dbReference>
<gene>
    <name evidence="2" type="ORF">HND93_27100</name>
</gene>
<accession>A0ABX2TGB3</accession>
<evidence type="ECO:0000313" key="2">
    <source>
        <dbReference type="EMBL" id="NYZ23384.1"/>
    </source>
</evidence>
<dbReference type="NCBIfam" id="TIGR03468">
    <property type="entry name" value="HpnG"/>
    <property type="match status" value="1"/>
</dbReference>
<dbReference type="CDD" id="cd17768">
    <property type="entry name" value="adenosylhopane_nucleosidase_HpnG-like"/>
    <property type="match status" value="1"/>
</dbReference>
<dbReference type="EMBL" id="JABFDB010000027">
    <property type="protein sequence ID" value="NYZ23384.1"/>
    <property type="molecule type" value="Genomic_DNA"/>
</dbReference>
<evidence type="ECO:0000259" key="1">
    <source>
        <dbReference type="Pfam" id="PF01048"/>
    </source>
</evidence>
<feature type="domain" description="Nucleoside phosphorylase" evidence="1">
    <location>
        <begin position="29"/>
        <end position="182"/>
    </location>
</feature>
<dbReference type="Proteomes" id="UP000584642">
    <property type="component" value="Unassembled WGS sequence"/>
</dbReference>
<evidence type="ECO:0000313" key="3">
    <source>
        <dbReference type="Proteomes" id="UP000584642"/>
    </source>
</evidence>
<comment type="caution">
    <text evidence="2">The sequence shown here is derived from an EMBL/GenBank/DDBJ whole genome shotgun (WGS) entry which is preliminary data.</text>
</comment>
<name>A0ABX2TGB3_9PROT</name>
<keyword evidence="3" id="KW-1185">Reference proteome</keyword>
<dbReference type="Gene3D" id="3.40.50.1580">
    <property type="entry name" value="Nucleoside phosphorylase domain"/>
    <property type="match status" value="1"/>
</dbReference>
<dbReference type="InterPro" id="IPR035994">
    <property type="entry name" value="Nucleoside_phosphorylase_sf"/>
</dbReference>